<dbReference type="InterPro" id="IPR014720">
    <property type="entry name" value="dsRBD_dom"/>
</dbReference>
<dbReference type="GO" id="GO:0003726">
    <property type="term" value="F:double-stranded RNA adenosine deaminase activity"/>
    <property type="evidence" value="ECO:0007669"/>
    <property type="project" value="TreeGrafter"/>
</dbReference>
<name>A0A3Q2XRH1_HIPCM</name>
<organism evidence="4 5">
    <name type="scientific">Hippocampus comes</name>
    <name type="common">Tiger tail seahorse</name>
    <dbReference type="NCBI Taxonomy" id="109280"/>
    <lineage>
        <taxon>Eukaryota</taxon>
        <taxon>Metazoa</taxon>
        <taxon>Chordata</taxon>
        <taxon>Craniata</taxon>
        <taxon>Vertebrata</taxon>
        <taxon>Euteleostomi</taxon>
        <taxon>Actinopterygii</taxon>
        <taxon>Neopterygii</taxon>
        <taxon>Teleostei</taxon>
        <taxon>Neoteleostei</taxon>
        <taxon>Acanthomorphata</taxon>
        <taxon>Syngnathiaria</taxon>
        <taxon>Syngnathiformes</taxon>
        <taxon>Syngnathoidei</taxon>
        <taxon>Syngnathidae</taxon>
        <taxon>Hippocampus</taxon>
    </lineage>
</organism>
<evidence type="ECO:0000256" key="1">
    <source>
        <dbReference type="PROSITE-ProRule" id="PRU00266"/>
    </source>
</evidence>
<dbReference type="SUPFAM" id="SSF54768">
    <property type="entry name" value="dsRNA-binding domain-like"/>
    <property type="match status" value="1"/>
</dbReference>
<dbReference type="GeneTree" id="ENSGT00940000156842"/>
<dbReference type="PROSITE" id="PS50141">
    <property type="entry name" value="A_DEAMIN_EDITASE"/>
    <property type="match status" value="1"/>
</dbReference>
<evidence type="ECO:0000259" key="3">
    <source>
        <dbReference type="PROSITE" id="PS50141"/>
    </source>
</evidence>
<dbReference type="GO" id="GO:0061982">
    <property type="term" value="P:meiosis I cell cycle process"/>
    <property type="evidence" value="ECO:0007669"/>
    <property type="project" value="Ensembl"/>
</dbReference>
<dbReference type="GO" id="GO:0006382">
    <property type="term" value="P:adenosine to inosine editing"/>
    <property type="evidence" value="ECO:0007669"/>
    <property type="project" value="TreeGrafter"/>
</dbReference>
<dbReference type="CDD" id="cd19905">
    <property type="entry name" value="DSRM_ADAD1"/>
    <property type="match status" value="1"/>
</dbReference>
<feature type="domain" description="DRBM" evidence="2">
    <location>
        <begin position="32"/>
        <end position="100"/>
    </location>
</feature>
<feature type="domain" description="A to I editase" evidence="3">
    <location>
        <begin position="178"/>
        <end position="505"/>
    </location>
</feature>
<dbReference type="SMART" id="SM00552">
    <property type="entry name" value="ADEAMc"/>
    <property type="match status" value="1"/>
</dbReference>
<sequence>PWSLASESSPCNLHAHITLSHLIARYRSGQTHAVSLLHQLAQTLQFRLEIKETVTTANVNGFFFAFCVLVDGVKYKTGMGTTKKVARLKAAELALQDLLPRLEKEKADLPKVSDIQDDMPICGIPSILCRKTPTNLQIPNAIKDQLTKLMNSQPQFSTCAATVAAFVIQTSSGCEVVAIGTGNYSVTDTMSINGRVVHDSHAVVTARRSLMRFFYQHLLMFFSKTTHLVEKSIFQHNENNSNLLSLKTGIAFHLYVNQVPSGAAQMPSKMSLNPGSISTWQMSNEMGLHVSVEGKVFSVFSTALKHSSTKVFSVSPMDKITQWQVLGYQGALLSHFIEPVYIQSILIGDLAAGDIRGMEMTLNHRTEGITAQLPLFYCMMRPHISTVPAVASSTADNGLVTCCFNWSEGDCSIELVDGLTGRTTEESPFKSGSALASRLCKAAMLHRFKLVAKEANRQDLLATTSYKEAKTMAKSYQEAKNLLRTYLMQQGFGSWPVKPMVSDNFNI</sequence>
<keyword evidence="1" id="KW-0694">RNA-binding</keyword>
<protein>
    <submittedName>
        <fullName evidence="4">Adenosine deaminase domain containing 1 (testis-specific)</fullName>
    </submittedName>
</protein>
<dbReference type="InterPro" id="IPR044455">
    <property type="entry name" value="ADAD1_DSRM"/>
</dbReference>
<dbReference type="GO" id="GO:0036098">
    <property type="term" value="P:male germ-line stem cell population maintenance"/>
    <property type="evidence" value="ECO:0007669"/>
    <property type="project" value="Ensembl"/>
</dbReference>
<dbReference type="GO" id="GO:0006396">
    <property type="term" value="P:RNA processing"/>
    <property type="evidence" value="ECO:0007669"/>
    <property type="project" value="InterPro"/>
</dbReference>
<dbReference type="STRING" id="109280.ENSHCOP00000002721"/>
<dbReference type="Gene3D" id="3.30.160.20">
    <property type="match status" value="1"/>
</dbReference>
<dbReference type="GO" id="GO:0008251">
    <property type="term" value="F:tRNA-specific adenosine deaminase activity"/>
    <property type="evidence" value="ECO:0007669"/>
    <property type="project" value="TreeGrafter"/>
</dbReference>
<dbReference type="GO" id="GO:0005737">
    <property type="term" value="C:cytoplasm"/>
    <property type="evidence" value="ECO:0007669"/>
    <property type="project" value="TreeGrafter"/>
</dbReference>
<dbReference type="PROSITE" id="PS50137">
    <property type="entry name" value="DS_RBD"/>
    <property type="match status" value="1"/>
</dbReference>
<evidence type="ECO:0000313" key="4">
    <source>
        <dbReference type="Ensembl" id="ENSHCOP00000002721.1"/>
    </source>
</evidence>
<dbReference type="Proteomes" id="UP000264820">
    <property type="component" value="Unplaced"/>
</dbReference>
<proteinExistence type="predicted"/>
<dbReference type="Pfam" id="PF02137">
    <property type="entry name" value="A_deamin"/>
    <property type="match status" value="1"/>
</dbReference>
<evidence type="ECO:0000313" key="5">
    <source>
        <dbReference type="Proteomes" id="UP000264820"/>
    </source>
</evidence>
<dbReference type="GO" id="GO:0005730">
    <property type="term" value="C:nucleolus"/>
    <property type="evidence" value="ECO:0007669"/>
    <property type="project" value="TreeGrafter"/>
</dbReference>
<accession>A0A3Q2XRH1</accession>
<reference evidence="4" key="1">
    <citation type="submission" date="2025-08" db="UniProtKB">
        <authorList>
            <consortium name="Ensembl"/>
        </authorList>
    </citation>
    <scope>IDENTIFICATION</scope>
</reference>
<dbReference type="PANTHER" id="PTHR10910:SF103">
    <property type="entry name" value="ADENOSINE DEAMINASE DOMAIN-CONTAINING PROTEIN 1"/>
    <property type="match status" value="1"/>
</dbReference>
<keyword evidence="5" id="KW-1185">Reference proteome</keyword>
<dbReference type="InterPro" id="IPR002466">
    <property type="entry name" value="A_deamin"/>
</dbReference>
<reference evidence="4" key="2">
    <citation type="submission" date="2025-09" db="UniProtKB">
        <authorList>
            <consortium name="Ensembl"/>
        </authorList>
    </citation>
    <scope>IDENTIFICATION</scope>
</reference>
<dbReference type="OMA" id="GNCKDTR"/>
<dbReference type="PANTHER" id="PTHR10910">
    <property type="entry name" value="EUKARYOTE SPECIFIC DSRNA BINDING PROTEIN"/>
    <property type="match status" value="1"/>
</dbReference>
<dbReference type="Ensembl" id="ENSHCOT00000009945.1">
    <property type="protein sequence ID" value="ENSHCOP00000002721.1"/>
    <property type="gene ID" value="ENSHCOG00000003944.1"/>
</dbReference>
<dbReference type="AlphaFoldDB" id="A0A3Q2XRH1"/>
<evidence type="ECO:0000259" key="2">
    <source>
        <dbReference type="PROSITE" id="PS50137"/>
    </source>
</evidence>
<dbReference type="GO" id="GO:0003725">
    <property type="term" value="F:double-stranded RNA binding"/>
    <property type="evidence" value="ECO:0007669"/>
    <property type="project" value="TreeGrafter"/>
</dbReference>
<dbReference type="Pfam" id="PF00035">
    <property type="entry name" value="dsrm"/>
    <property type="match status" value="1"/>
</dbReference>
<dbReference type="SMART" id="SM00358">
    <property type="entry name" value="DSRM"/>
    <property type="match status" value="1"/>
</dbReference>